<accession>A0A8S9RJ36</accession>
<sequence>MDLGSEALFLGYVMKFRRSSMDVGVAPDLEVTLGPEDRIRTRRSPGNPEVFLDHEGTRRFSLRFGDHNWSPETIWEPGDSLIGPETVVGTWRSHGNPEVLRDVMTPMCLRQHRGSILFLRFIFRTLRPYRKPEVLPQILRPLLGTLRLYGNLEGPYSAFLGKTTTGTCLDFAFCRSEAGHYRVPMLYSTSAGSH</sequence>
<evidence type="ECO:0000313" key="2">
    <source>
        <dbReference type="Proteomes" id="UP000712600"/>
    </source>
</evidence>
<name>A0A8S9RJ36_BRACR</name>
<proteinExistence type="predicted"/>
<dbReference type="EMBL" id="QGKX02000095">
    <property type="protein sequence ID" value="KAF3572705.1"/>
    <property type="molecule type" value="Genomic_DNA"/>
</dbReference>
<evidence type="ECO:0000313" key="1">
    <source>
        <dbReference type="EMBL" id="KAF3572705.1"/>
    </source>
</evidence>
<comment type="caution">
    <text evidence="1">The sequence shown here is derived from an EMBL/GenBank/DDBJ whole genome shotgun (WGS) entry which is preliminary data.</text>
</comment>
<dbReference type="Proteomes" id="UP000712600">
    <property type="component" value="Unassembled WGS sequence"/>
</dbReference>
<gene>
    <name evidence="1" type="ORF">F2Q69_00059551</name>
</gene>
<dbReference type="AlphaFoldDB" id="A0A8S9RJ36"/>
<protein>
    <submittedName>
        <fullName evidence="1">Uncharacterized protein</fullName>
    </submittedName>
</protein>
<reference evidence="1" key="1">
    <citation type="submission" date="2019-12" db="EMBL/GenBank/DDBJ databases">
        <title>Genome sequencing and annotation of Brassica cretica.</title>
        <authorList>
            <person name="Studholme D.J."/>
            <person name="Sarris P."/>
        </authorList>
    </citation>
    <scope>NUCLEOTIDE SEQUENCE</scope>
    <source>
        <strain evidence="1">PFS-109/04</strain>
        <tissue evidence="1">Leaf</tissue>
    </source>
</reference>
<organism evidence="1 2">
    <name type="scientific">Brassica cretica</name>
    <name type="common">Mustard</name>
    <dbReference type="NCBI Taxonomy" id="69181"/>
    <lineage>
        <taxon>Eukaryota</taxon>
        <taxon>Viridiplantae</taxon>
        <taxon>Streptophyta</taxon>
        <taxon>Embryophyta</taxon>
        <taxon>Tracheophyta</taxon>
        <taxon>Spermatophyta</taxon>
        <taxon>Magnoliopsida</taxon>
        <taxon>eudicotyledons</taxon>
        <taxon>Gunneridae</taxon>
        <taxon>Pentapetalae</taxon>
        <taxon>rosids</taxon>
        <taxon>malvids</taxon>
        <taxon>Brassicales</taxon>
        <taxon>Brassicaceae</taxon>
        <taxon>Brassiceae</taxon>
        <taxon>Brassica</taxon>
    </lineage>
</organism>